<dbReference type="InterPro" id="IPR013149">
    <property type="entry name" value="ADH-like_C"/>
</dbReference>
<dbReference type="GO" id="GO:0005739">
    <property type="term" value="C:mitochondrion"/>
    <property type="evidence" value="ECO:0007669"/>
    <property type="project" value="TreeGrafter"/>
</dbReference>
<dbReference type="InterPro" id="IPR020843">
    <property type="entry name" value="ER"/>
</dbReference>
<dbReference type="OrthoDB" id="10257049at2759"/>
<dbReference type="InterPro" id="IPR002364">
    <property type="entry name" value="Quin_OxRdtase/zeta-crystal_CS"/>
</dbReference>
<dbReference type="InParanoid" id="A0A3N4KUM3"/>
<dbReference type="SUPFAM" id="SSF51735">
    <property type="entry name" value="NAD(P)-binding Rossmann-fold domains"/>
    <property type="match status" value="1"/>
</dbReference>
<sequence>MKGIQLSSYVKGPSDLTVTTLPDPVPAADEYLISIRAAATNFFDLLQIQGKYQHQPPFPWISGMEFAGVVLHAPPTAKYPIGTRVFGAKQGAYSTLITVKEDVLHAVPAGWSFADAAGLYVTAPTSYAALHLRARLAPGETVLVHAGAGGVGLAAIQIAKAAGATVIATAGTGEKLAVCRRFGADHGVDYRGKGWSAEVLALTGGRGVDVVFDPVGMVEASLKCVAWNARVLVVGFAGGVIEKVAMNRVLLKNVSVVGIHWGMYAEKEREERTVEKVWDGLLGLVGEGRFKPTVYDKEFVGLESVGAALQALGGRETWGKVVVTVPEEKGSRL</sequence>
<evidence type="ECO:0000313" key="2">
    <source>
        <dbReference type="EMBL" id="RPB14217.1"/>
    </source>
</evidence>
<dbReference type="AlphaFoldDB" id="A0A3N4KUM3"/>
<gene>
    <name evidence="2" type="ORF">P167DRAFT_534449</name>
</gene>
<dbReference type="PROSITE" id="PS01162">
    <property type="entry name" value="QOR_ZETA_CRYSTAL"/>
    <property type="match status" value="1"/>
</dbReference>
<dbReference type="PANTHER" id="PTHR43677">
    <property type="entry name" value="SHORT-CHAIN DEHYDROGENASE/REDUCTASE"/>
    <property type="match status" value="1"/>
</dbReference>
<dbReference type="Pfam" id="PF00107">
    <property type="entry name" value="ADH_zinc_N"/>
    <property type="match status" value="1"/>
</dbReference>
<dbReference type="PANTHER" id="PTHR43677:SF4">
    <property type="entry name" value="QUINONE OXIDOREDUCTASE-LIKE PROTEIN 2"/>
    <property type="match status" value="1"/>
</dbReference>
<reference evidence="2 3" key="1">
    <citation type="journal article" date="2018" name="Nat. Ecol. Evol.">
        <title>Pezizomycetes genomes reveal the molecular basis of ectomycorrhizal truffle lifestyle.</title>
        <authorList>
            <person name="Murat C."/>
            <person name="Payen T."/>
            <person name="Noel B."/>
            <person name="Kuo A."/>
            <person name="Morin E."/>
            <person name="Chen J."/>
            <person name="Kohler A."/>
            <person name="Krizsan K."/>
            <person name="Balestrini R."/>
            <person name="Da Silva C."/>
            <person name="Montanini B."/>
            <person name="Hainaut M."/>
            <person name="Levati E."/>
            <person name="Barry K.W."/>
            <person name="Belfiori B."/>
            <person name="Cichocki N."/>
            <person name="Clum A."/>
            <person name="Dockter R.B."/>
            <person name="Fauchery L."/>
            <person name="Guy J."/>
            <person name="Iotti M."/>
            <person name="Le Tacon F."/>
            <person name="Lindquist E.A."/>
            <person name="Lipzen A."/>
            <person name="Malagnac F."/>
            <person name="Mello A."/>
            <person name="Molinier V."/>
            <person name="Miyauchi S."/>
            <person name="Poulain J."/>
            <person name="Riccioni C."/>
            <person name="Rubini A."/>
            <person name="Sitrit Y."/>
            <person name="Splivallo R."/>
            <person name="Traeger S."/>
            <person name="Wang M."/>
            <person name="Zifcakova L."/>
            <person name="Wipf D."/>
            <person name="Zambonelli A."/>
            <person name="Paolocci F."/>
            <person name="Nowrousian M."/>
            <person name="Ottonello S."/>
            <person name="Baldrian P."/>
            <person name="Spatafora J.W."/>
            <person name="Henrissat B."/>
            <person name="Nagy L.G."/>
            <person name="Aury J.M."/>
            <person name="Wincker P."/>
            <person name="Grigoriev I.V."/>
            <person name="Bonfante P."/>
            <person name="Martin F.M."/>
        </authorList>
    </citation>
    <scope>NUCLEOTIDE SEQUENCE [LARGE SCALE GENOMIC DNA]</scope>
    <source>
        <strain evidence="2 3">CCBAS932</strain>
    </source>
</reference>
<dbReference type="GO" id="GO:0016491">
    <property type="term" value="F:oxidoreductase activity"/>
    <property type="evidence" value="ECO:0007669"/>
    <property type="project" value="InterPro"/>
</dbReference>
<dbReference type="SMART" id="SM00829">
    <property type="entry name" value="PKS_ER"/>
    <property type="match status" value="1"/>
</dbReference>
<dbReference type="Proteomes" id="UP000277580">
    <property type="component" value="Unassembled WGS sequence"/>
</dbReference>
<organism evidence="2 3">
    <name type="scientific">Morchella conica CCBAS932</name>
    <dbReference type="NCBI Taxonomy" id="1392247"/>
    <lineage>
        <taxon>Eukaryota</taxon>
        <taxon>Fungi</taxon>
        <taxon>Dikarya</taxon>
        <taxon>Ascomycota</taxon>
        <taxon>Pezizomycotina</taxon>
        <taxon>Pezizomycetes</taxon>
        <taxon>Pezizales</taxon>
        <taxon>Morchellaceae</taxon>
        <taxon>Morchella</taxon>
    </lineage>
</organism>
<dbReference type="Gene3D" id="3.90.180.10">
    <property type="entry name" value="Medium-chain alcohol dehydrogenases, catalytic domain"/>
    <property type="match status" value="1"/>
</dbReference>
<dbReference type="CDD" id="cd08241">
    <property type="entry name" value="QOR1"/>
    <property type="match status" value="1"/>
</dbReference>
<dbReference type="SUPFAM" id="SSF50129">
    <property type="entry name" value="GroES-like"/>
    <property type="match status" value="1"/>
</dbReference>
<dbReference type="InterPro" id="IPR051397">
    <property type="entry name" value="Zn-ADH-like_protein"/>
</dbReference>
<dbReference type="Pfam" id="PF08240">
    <property type="entry name" value="ADH_N"/>
    <property type="match status" value="1"/>
</dbReference>
<evidence type="ECO:0000259" key="1">
    <source>
        <dbReference type="SMART" id="SM00829"/>
    </source>
</evidence>
<dbReference type="STRING" id="1392247.A0A3N4KUM3"/>
<protein>
    <submittedName>
        <fullName evidence="2">NAD(P)-binding protein</fullName>
    </submittedName>
</protein>
<dbReference type="InterPro" id="IPR011032">
    <property type="entry name" value="GroES-like_sf"/>
</dbReference>
<dbReference type="GO" id="GO:0008270">
    <property type="term" value="F:zinc ion binding"/>
    <property type="evidence" value="ECO:0007669"/>
    <property type="project" value="InterPro"/>
</dbReference>
<accession>A0A3N4KUM3</accession>
<proteinExistence type="predicted"/>
<feature type="domain" description="Enoyl reductase (ER)" evidence="1">
    <location>
        <begin position="12"/>
        <end position="323"/>
    </location>
</feature>
<keyword evidence="3" id="KW-1185">Reference proteome</keyword>
<dbReference type="Gene3D" id="3.40.50.720">
    <property type="entry name" value="NAD(P)-binding Rossmann-like Domain"/>
    <property type="match status" value="1"/>
</dbReference>
<dbReference type="InterPro" id="IPR013154">
    <property type="entry name" value="ADH-like_N"/>
</dbReference>
<dbReference type="InterPro" id="IPR036291">
    <property type="entry name" value="NAD(P)-bd_dom_sf"/>
</dbReference>
<name>A0A3N4KUM3_9PEZI</name>
<evidence type="ECO:0000313" key="3">
    <source>
        <dbReference type="Proteomes" id="UP000277580"/>
    </source>
</evidence>
<dbReference type="EMBL" id="ML119119">
    <property type="protein sequence ID" value="RPB14217.1"/>
    <property type="molecule type" value="Genomic_DNA"/>
</dbReference>